<dbReference type="PANTHER" id="PTHR24365:SF530">
    <property type="entry name" value="MSTPROX-RELATED"/>
    <property type="match status" value="1"/>
</dbReference>
<keyword evidence="10" id="KW-0325">Glycoprotein</keyword>
<dbReference type="Pfam" id="PF13676">
    <property type="entry name" value="TIR_2"/>
    <property type="match status" value="1"/>
</dbReference>
<keyword evidence="8 11" id="KW-0472">Membrane</keyword>
<dbReference type="Proteomes" id="UP000694844">
    <property type="component" value="Chromosome 9"/>
</dbReference>
<keyword evidence="5" id="KW-0732">Signal</keyword>
<keyword evidence="7 11" id="KW-1133">Transmembrane helix</keyword>
<dbReference type="InterPro" id="IPR000157">
    <property type="entry name" value="TIR_dom"/>
</dbReference>
<proteinExistence type="inferred from homology"/>
<dbReference type="PROSITE" id="PS51450">
    <property type="entry name" value="LRR"/>
    <property type="match status" value="2"/>
</dbReference>
<dbReference type="InterPro" id="IPR035897">
    <property type="entry name" value="Toll_tir_struct_dom_sf"/>
</dbReference>
<evidence type="ECO:0000259" key="12">
    <source>
        <dbReference type="PROSITE" id="PS50104"/>
    </source>
</evidence>
<name>A0A8B8BQR3_CRAVI</name>
<evidence type="ECO:0000256" key="9">
    <source>
        <dbReference type="ARBA" id="ARBA00023170"/>
    </source>
</evidence>
<dbReference type="GO" id="GO:0006955">
    <property type="term" value="P:immune response"/>
    <property type="evidence" value="ECO:0007669"/>
    <property type="project" value="InterPro"/>
</dbReference>
<dbReference type="AlphaFoldDB" id="A0A8B8BQR3"/>
<dbReference type="Gene3D" id="3.40.50.10140">
    <property type="entry name" value="Toll/interleukin-1 receptor homology (TIR) domain"/>
    <property type="match status" value="1"/>
</dbReference>
<dbReference type="OrthoDB" id="1526598at2759"/>
<evidence type="ECO:0000256" key="4">
    <source>
        <dbReference type="ARBA" id="ARBA00022692"/>
    </source>
</evidence>
<evidence type="ECO:0000313" key="13">
    <source>
        <dbReference type="Proteomes" id="UP000694844"/>
    </source>
</evidence>
<dbReference type="InterPro" id="IPR032675">
    <property type="entry name" value="LRR_dom_sf"/>
</dbReference>
<keyword evidence="9" id="KW-0675">Receptor</keyword>
<dbReference type="SMART" id="SM00255">
    <property type="entry name" value="TIR"/>
    <property type="match status" value="1"/>
</dbReference>
<dbReference type="SUPFAM" id="SSF52058">
    <property type="entry name" value="L domain-like"/>
    <property type="match status" value="2"/>
</dbReference>
<keyword evidence="4 11" id="KW-0812">Transmembrane</keyword>
<comment type="subcellular location">
    <subcellularLocation>
        <location evidence="1">Membrane</location>
        <topology evidence="1">Single-pass type I membrane protein</topology>
    </subcellularLocation>
</comment>
<accession>A0A8B8BQR3</accession>
<dbReference type="GeneID" id="111112135"/>
<dbReference type="GO" id="GO:0002224">
    <property type="term" value="P:toll-like receptor signaling pathway"/>
    <property type="evidence" value="ECO:0007669"/>
    <property type="project" value="InterPro"/>
</dbReference>
<sequence length="776" mass="89832">MKFSGLIRMLYIIQALVIGSVFLMIEAFNCSSNEKCHCVDFEGKYFANCNGLGLRSAPSFSDDVIGISLVNNDISEFPTSLPVGISYLDISKNSLREIRQNSLANYKFLRNLSVSENELKSIELGSLRKAGHLIHLDLSLNQELTIEVLVNISHDLKNSTSIRVLNLEYLQCTFGTSFIVKQYHIADLRHTFLEELNLASNRINSFEFGVFSMLPKTIKYLNVANNVLSYGYYLAEFGSLQNLVTLNISYQAFFHQVWVQTFVIRCNDTRDPCNSVKTDVVRNFTENPDTGEVMGIFSSFLQRPQNITIYIPPKMKVLYFHDNMYKLELQDFTLKSVDGPKLTHVHLQYNIIYSLTGPITGLSSVVHADLSNNFCSYISPKFFNDFQNMSFLDLSHNALGEIVENDVNGNMFRNLFKLKYLNLTRNRIVRLPDSIFRNLIHLKQLNLSYNSLSEFTIPINHMKELRWLDLSNNQISFLDQSTRDTLDILSRAKQIYVNLKANRLLCNCEHMDFVQWMRQSRNVNFVNFNEYTCSYMNSSRVSFSQIDRLLQQMEKRCTSYTFTIVFMTSLIIIILTATFSRILYRYRWKLRYMYYVAREKYRDNVQGSGVMGSESSYYFDAFVSYADKDRGFVIDLVKSLEKEHNLKLCIHHRDFIPGTGIADNITNAIHYSRRTVCIMTSPFLESYWCMFELNMARMEAIYSREGEHVLFLVVLEKNAMAKLPFSFIDLVESKSYLEFPENEDADESSAFRSKLGATLKSHDCEFRSLVTSSEQE</sequence>
<dbReference type="InterPro" id="IPR001611">
    <property type="entry name" value="Leu-rich_rpt"/>
</dbReference>
<dbReference type="InterPro" id="IPR003591">
    <property type="entry name" value="Leu-rich_rpt_typical-subtyp"/>
</dbReference>
<evidence type="ECO:0000256" key="10">
    <source>
        <dbReference type="ARBA" id="ARBA00023180"/>
    </source>
</evidence>
<dbReference type="KEGG" id="cvn:111112135"/>
<gene>
    <name evidence="14" type="primary">LOC111112135</name>
</gene>
<feature type="transmembrane region" description="Helical" evidence="11">
    <location>
        <begin position="560"/>
        <end position="584"/>
    </location>
</feature>
<evidence type="ECO:0000256" key="7">
    <source>
        <dbReference type="ARBA" id="ARBA00022989"/>
    </source>
</evidence>
<dbReference type="PROSITE" id="PS50104">
    <property type="entry name" value="TIR"/>
    <property type="match status" value="1"/>
</dbReference>
<evidence type="ECO:0000256" key="1">
    <source>
        <dbReference type="ARBA" id="ARBA00004479"/>
    </source>
</evidence>
<keyword evidence="6" id="KW-0677">Repeat</keyword>
<evidence type="ECO:0000256" key="11">
    <source>
        <dbReference type="SAM" id="Phobius"/>
    </source>
</evidence>
<dbReference type="Gene3D" id="3.80.10.10">
    <property type="entry name" value="Ribonuclease Inhibitor"/>
    <property type="match status" value="2"/>
</dbReference>
<evidence type="ECO:0000313" key="14">
    <source>
        <dbReference type="RefSeq" id="XP_022305199.1"/>
    </source>
</evidence>
<reference evidence="14" key="1">
    <citation type="submission" date="2025-08" db="UniProtKB">
        <authorList>
            <consortium name="RefSeq"/>
        </authorList>
    </citation>
    <scope>IDENTIFICATION</scope>
    <source>
        <tissue evidence="14">Whole sample</tissue>
    </source>
</reference>
<dbReference type="PIRSF" id="PIRSF037595">
    <property type="entry name" value="Toll-like_receptor"/>
    <property type="match status" value="1"/>
</dbReference>
<feature type="domain" description="TIR" evidence="12">
    <location>
        <begin position="617"/>
        <end position="759"/>
    </location>
</feature>
<evidence type="ECO:0000256" key="3">
    <source>
        <dbReference type="ARBA" id="ARBA00022614"/>
    </source>
</evidence>
<dbReference type="SUPFAM" id="SSF52200">
    <property type="entry name" value="Toll/Interleukin receptor TIR domain"/>
    <property type="match status" value="1"/>
</dbReference>
<evidence type="ECO:0000256" key="2">
    <source>
        <dbReference type="ARBA" id="ARBA00009634"/>
    </source>
</evidence>
<protein>
    <submittedName>
        <fullName evidence="14">Toll-like receptor 13 isoform X1</fullName>
    </submittedName>
</protein>
<evidence type="ECO:0000256" key="8">
    <source>
        <dbReference type="ARBA" id="ARBA00023136"/>
    </source>
</evidence>
<keyword evidence="13" id="KW-1185">Reference proteome</keyword>
<organism evidence="13 14">
    <name type="scientific">Crassostrea virginica</name>
    <name type="common">Eastern oyster</name>
    <dbReference type="NCBI Taxonomy" id="6565"/>
    <lineage>
        <taxon>Eukaryota</taxon>
        <taxon>Metazoa</taxon>
        <taxon>Spiralia</taxon>
        <taxon>Lophotrochozoa</taxon>
        <taxon>Mollusca</taxon>
        <taxon>Bivalvia</taxon>
        <taxon>Autobranchia</taxon>
        <taxon>Pteriomorphia</taxon>
        <taxon>Ostreida</taxon>
        <taxon>Ostreoidea</taxon>
        <taxon>Ostreidae</taxon>
        <taxon>Crassostrea</taxon>
    </lineage>
</organism>
<dbReference type="GO" id="GO:0004888">
    <property type="term" value="F:transmembrane signaling receptor activity"/>
    <property type="evidence" value="ECO:0007669"/>
    <property type="project" value="InterPro"/>
</dbReference>
<dbReference type="PANTHER" id="PTHR24365">
    <property type="entry name" value="TOLL-LIKE RECEPTOR"/>
    <property type="match status" value="1"/>
</dbReference>
<comment type="similarity">
    <text evidence="2">Belongs to the Toll-like receptor family.</text>
</comment>
<dbReference type="RefSeq" id="XP_022305199.1">
    <property type="nucleotide sequence ID" value="XM_022449491.1"/>
</dbReference>
<dbReference type="InterPro" id="IPR017241">
    <property type="entry name" value="Toll-like_receptor"/>
</dbReference>
<evidence type="ECO:0000256" key="5">
    <source>
        <dbReference type="ARBA" id="ARBA00022729"/>
    </source>
</evidence>
<dbReference type="Pfam" id="PF13855">
    <property type="entry name" value="LRR_8"/>
    <property type="match status" value="1"/>
</dbReference>
<dbReference type="SMART" id="SM00369">
    <property type="entry name" value="LRR_TYP"/>
    <property type="match status" value="5"/>
</dbReference>
<dbReference type="GO" id="GO:0005886">
    <property type="term" value="C:plasma membrane"/>
    <property type="evidence" value="ECO:0007669"/>
    <property type="project" value="TreeGrafter"/>
</dbReference>
<keyword evidence="3" id="KW-0433">Leucine-rich repeat</keyword>
<evidence type="ECO:0000256" key="6">
    <source>
        <dbReference type="ARBA" id="ARBA00022737"/>
    </source>
</evidence>